<comment type="caution">
    <text evidence="2">The sequence shown here is derived from an EMBL/GenBank/DDBJ whole genome shotgun (WGS) entry which is preliminary data.</text>
</comment>
<dbReference type="RefSeq" id="WP_316025175.1">
    <property type="nucleotide sequence ID" value="NZ_JAWDIO010000002.1"/>
</dbReference>
<feature type="signal peptide" evidence="1">
    <location>
        <begin position="1"/>
        <end position="20"/>
    </location>
</feature>
<evidence type="ECO:0000313" key="3">
    <source>
        <dbReference type="Proteomes" id="UP001247805"/>
    </source>
</evidence>
<dbReference type="SUPFAM" id="SSF53850">
    <property type="entry name" value="Periplasmic binding protein-like II"/>
    <property type="match status" value="1"/>
</dbReference>
<feature type="chain" id="PRO_5046746727" description="Phosphate ABC transporter substrate-binding protein" evidence="1">
    <location>
        <begin position="21"/>
        <end position="138"/>
    </location>
</feature>
<keyword evidence="3" id="KW-1185">Reference proteome</keyword>
<accession>A0ABU3SU47</accession>
<proteinExistence type="predicted"/>
<reference evidence="2 3" key="1">
    <citation type="submission" date="2023-10" db="EMBL/GenBank/DDBJ databases">
        <title>Glaciecola aquimarina strain GGW-M5 nov., isolated from a coastal seawater.</title>
        <authorList>
            <person name="Bayburt H."/>
            <person name="Kim J.M."/>
            <person name="Choi B.J."/>
            <person name="Jeon C.O."/>
        </authorList>
    </citation>
    <scope>NUCLEOTIDE SEQUENCE [LARGE SCALE GENOMIC DNA]</scope>
    <source>
        <strain evidence="2 3">KCTC 32108</strain>
    </source>
</reference>
<evidence type="ECO:0008006" key="4">
    <source>
        <dbReference type="Google" id="ProtNLM"/>
    </source>
</evidence>
<dbReference type="Proteomes" id="UP001247805">
    <property type="component" value="Unassembled WGS sequence"/>
</dbReference>
<sequence length="138" mass="15261">MNKHLVFLFIFLAGINSATGADGIVVVANIKNKTMQLTRQEVRNLFMGGAIPYQLKAIALPANNRTRVFFNTKVVGLTESRVQSYWAQMRFTGRKKPPKEIKSEKLLLGYLIDNEGAVGYLPASTPLPASLSVLYTSN</sequence>
<gene>
    <name evidence="2" type="ORF">RS130_05820</name>
</gene>
<dbReference type="Gene3D" id="3.40.190.10">
    <property type="entry name" value="Periplasmic binding protein-like II"/>
    <property type="match status" value="1"/>
</dbReference>
<evidence type="ECO:0000256" key="1">
    <source>
        <dbReference type="SAM" id="SignalP"/>
    </source>
</evidence>
<name>A0ABU3SU47_9ALTE</name>
<evidence type="ECO:0000313" key="2">
    <source>
        <dbReference type="EMBL" id="MDU0353508.1"/>
    </source>
</evidence>
<protein>
    <recommendedName>
        <fullName evidence="4">Phosphate ABC transporter substrate-binding protein</fullName>
    </recommendedName>
</protein>
<dbReference type="EMBL" id="JAWDIO010000002">
    <property type="protein sequence ID" value="MDU0353508.1"/>
    <property type="molecule type" value="Genomic_DNA"/>
</dbReference>
<keyword evidence="1" id="KW-0732">Signal</keyword>
<organism evidence="2 3">
    <name type="scientific">Paraglaciecola aquimarina</name>
    <dbReference type="NCBI Taxonomy" id="1235557"/>
    <lineage>
        <taxon>Bacteria</taxon>
        <taxon>Pseudomonadati</taxon>
        <taxon>Pseudomonadota</taxon>
        <taxon>Gammaproteobacteria</taxon>
        <taxon>Alteromonadales</taxon>
        <taxon>Alteromonadaceae</taxon>
        <taxon>Paraglaciecola</taxon>
    </lineage>
</organism>